<comment type="caution">
    <text evidence="1">The sequence shown here is derived from an EMBL/GenBank/DDBJ whole genome shotgun (WGS) entry which is preliminary data.</text>
</comment>
<sequence>FFHRDAEEFLHINDRLQVNGGLTDKEIVSIIKSNDDELKTDLIEESPKVISKTKALDNLDNLVLFFGYSFDISIDLNEISLL</sequence>
<proteinExistence type="predicted"/>
<dbReference type="AlphaFoldDB" id="A0A2Z6QYC3"/>
<evidence type="ECO:0000313" key="1">
    <source>
        <dbReference type="EMBL" id="GBB94585.1"/>
    </source>
</evidence>
<name>A0A2Z6QYC3_9GLOM</name>
<gene>
    <name evidence="1" type="ORF">RclHR1_23860001</name>
</gene>
<dbReference type="EMBL" id="BEXD01001542">
    <property type="protein sequence ID" value="GBB94585.1"/>
    <property type="molecule type" value="Genomic_DNA"/>
</dbReference>
<protein>
    <submittedName>
        <fullName evidence="1">Uncharacterized protein</fullName>
    </submittedName>
</protein>
<dbReference type="Proteomes" id="UP000247702">
    <property type="component" value="Unassembled WGS sequence"/>
</dbReference>
<feature type="non-terminal residue" evidence="1">
    <location>
        <position position="1"/>
    </location>
</feature>
<reference evidence="1 2" key="1">
    <citation type="submission" date="2017-11" db="EMBL/GenBank/DDBJ databases">
        <title>The genome of Rhizophagus clarus HR1 reveals common genetic basis of auxotrophy among arbuscular mycorrhizal fungi.</title>
        <authorList>
            <person name="Kobayashi Y."/>
        </authorList>
    </citation>
    <scope>NUCLEOTIDE SEQUENCE [LARGE SCALE GENOMIC DNA]</scope>
    <source>
        <strain evidence="1 2">HR1</strain>
    </source>
</reference>
<accession>A0A2Z6QYC3</accession>
<evidence type="ECO:0000313" key="2">
    <source>
        <dbReference type="Proteomes" id="UP000247702"/>
    </source>
</evidence>
<organism evidence="1 2">
    <name type="scientific">Rhizophagus clarus</name>
    <dbReference type="NCBI Taxonomy" id="94130"/>
    <lineage>
        <taxon>Eukaryota</taxon>
        <taxon>Fungi</taxon>
        <taxon>Fungi incertae sedis</taxon>
        <taxon>Mucoromycota</taxon>
        <taxon>Glomeromycotina</taxon>
        <taxon>Glomeromycetes</taxon>
        <taxon>Glomerales</taxon>
        <taxon>Glomeraceae</taxon>
        <taxon>Rhizophagus</taxon>
    </lineage>
</organism>
<keyword evidence="2" id="KW-1185">Reference proteome</keyword>